<dbReference type="SUPFAM" id="SSF48452">
    <property type="entry name" value="TPR-like"/>
    <property type="match status" value="1"/>
</dbReference>
<proteinExistence type="predicted"/>
<dbReference type="InterPro" id="IPR050498">
    <property type="entry name" value="Ycf3"/>
</dbReference>
<dbReference type="InterPro" id="IPR006597">
    <property type="entry name" value="Sel1-like"/>
</dbReference>
<evidence type="ECO:0000313" key="5">
    <source>
        <dbReference type="Proteomes" id="UP001250932"/>
    </source>
</evidence>
<evidence type="ECO:0000313" key="4">
    <source>
        <dbReference type="EMBL" id="MDT7043284.1"/>
    </source>
</evidence>
<evidence type="ECO:0000256" key="1">
    <source>
        <dbReference type="ARBA" id="ARBA00022737"/>
    </source>
</evidence>
<keyword evidence="1" id="KW-0677">Repeat</keyword>
<feature type="repeat" description="TPR" evidence="3">
    <location>
        <begin position="170"/>
        <end position="203"/>
    </location>
</feature>
<accession>A0ABU3KAI1</accession>
<sequence length="257" mass="27829">MKTLTKTHQSFLLKIWALALLGISTGLATLSGCAISTDRHVNTQVAPVRPHENQSHSASVLLNHKQSALYQQMLMQGNYSDAAIFESFQHIQPLQSSPSSMFTNISAPPTDNLPIHPFQKTGSHTSARGSGPQLSANWHTTVGWKLVLDGNYRGAESAYRQALRQNANSAEAYLGLGMALSLQGNRQKAISAYEEAIKIQPDYAAALVHLGYAYTEGVTEGGPNLTKARTLFQQASKLGDPFALLALLDLQARKESA</sequence>
<dbReference type="SMART" id="SM00671">
    <property type="entry name" value="SEL1"/>
    <property type="match status" value="2"/>
</dbReference>
<dbReference type="Proteomes" id="UP001250932">
    <property type="component" value="Unassembled WGS sequence"/>
</dbReference>
<dbReference type="Pfam" id="PF13432">
    <property type="entry name" value="TPR_16"/>
    <property type="match status" value="1"/>
</dbReference>
<evidence type="ECO:0000256" key="2">
    <source>
        <dbReference type="ARBA" id="ARBA00022803"/>
    </source>
</evidence>
<dbReference type="SMART" id="SM00028">
    <property type="entry name" value="TPR"/>
    <property type="match status" value="2"/>
</dbReference>
<dbReference type="Gene3D" id="1.25.40.10">
    <property type="entry name" value="Tetratricopeptide repeat domain"/>
    <property type="match status" value="1"/>
</dbReference>
<dbReference type="PROSITE" id="PS50293">
    <property type="entry name" value="TPR_REGION"/>
    <property type="match status" value="1"/>
</dbReference>
<dbReference type="PROSITE" id="PS50005">
    <property type="entry name" value="TPR"/>
    <property type="match status" value="1"/>
</dbReference>
<dbReference type="InterPro" id="IPR011990">
    <property type="entry name" value="TPR-like_helical_dom_sf"/>
</dbReference>
<dbReference type="InterPro" id="IPR019734">
    <property type="entry name" value="TPR_rpt"/>
</dbReference>
<organism evidence="4 5">
    <name type="scientific">Candidatus Nitronereus thalassa</name>
    <dbReference type="NCBI Taxonomy" id="3020898"/>
    <lineage>
        <taxon>Bacteria</taxon>
        <taxon>Pseudomonadati</taxon>
        <taxon>Nitrospirota</taxon>
        <taxon>Nitrospiria</taxon>
        <taxon>Nitrospirales</taxon>
        <taxon>Nitrospiraceae</taxon>
        <taxon>Candidatus Nitronereus</taxon>
    </lineage>
</organism>
<comment type="caution">
    <text evidence="4">The sequence shown here is derived from an EMBL/GenBank/DDBJ whole genome shotgun (WGS) entry which is preliminary data.</text>
</comment>
<keyword evidence="2 3" id="KW-0802">TPR repeat</keyword>
<evidence type="ECO:0000256" key="3">
    <source>
        <dbReference type="PROSITE-ProRule" id="PRU00339"/>
    </source>
</evidence>
<dbReference type="PROSITE" id="PS51257">
    <property type="entry name" value="PROKAR_LIPOPROTEIN"/>
    <property type="match status" value="1"/>
</dbReference>
<gene>
    <name evidence="4" type="ORF">PPG34_13060</name>
</gene>
<protein>
    <submittedName>
        <fullName evidence="4">Tetratricopeptide repeat protein</fullName>
    </submittedName>
</protein>
<dbReference type="PANTHER" id="PTHR44858">
    <property type="entry name" value="TETRATRICOPEPTIDE REPEAT PROTEIN 6"/>
    <property type="match status" value="1"/>
</dbReference>
<reference evidence="4 5" key="1">
    <citation type="journal article" date="2023" name="ISME J.">
        <title>Cultivation and genomic characterization of novel and ubiquitous marine nitrite-oxidizing bacteria from the Nitrospirales.</title>
        <authorList>
            <person name="Mueller A.J."/>
            <person name="Daebeler A."/>
            <person name="Herbold C.W."/>
            <person name="Kirkegaard R.H."/>
            <person name="Daims H."/>
        </authorList>
    </citation>
    <scope>NUCLEOTIDE SEQUENCE [LARGE SCALE GENOMIC DNA]</scope>
    <source>
        <strain evidence="4 5">EB</strain>
    </source>
</reference>
<name>A0ABU3KAI1_9BACT</name>
<dbReference type="EMBL" id="JAQOUE010000001">
    <property type="protein sequence ID" value="MDT7043284.1"/>
    <property type="molecule type" value="Genomic_DNA"/>
</dbReference>
<dbReference type="RefSeq" id="WP_313833832.1">
    <property type="nucleotide sequence ID" value="NZ_JAQOUE010000001.1"/>
</dbReference>
<keyword evidence="5" id="KW-1185">Reference proteome</keyword>
<dbReference type="PANTHER" id="PTHR44858:SF1">
    <property type="entry name" value="UDP-N-ACETYLGLUCOSAMINE--PEPTIDE N-ACETYLGLUCOSAMINYLTRANSFERASE SPINDLY-RELATED"/>
    <property type="match status" value="1"/>
</dbReference>